<evidence type="ECO:0000313" key="2">
    <source>
        <dbReference type="EMBL" id="MBL7256118.1"/>
    </source>
</evidence>
<name>A0ABS1VN02_9ACTN</name>
<comment type="caution">
    <text evidence="2">The sequence shown here is derived from an EMBL/GenBank/DDBJ whole genome shotgun (WGS) entry which is preliminary data.</text>
</comment>
<gene>
    <name evidence="2" type="ORF">JKJ07_17625</name>
</gene>
<dbReference type="InterPro" id="IPR018958">
    <property type="entry name" value="Knr4/Smi1-like_dom"/>
</dbReference>
<dbReference type="SUPFAM" id="SSF52058">
    <property type="entry name" value="L domain-like"/>
    <property type="match status" value="1"/>
</dbReference>
<dbReference type="InterPro" id="IPR051873">
    <property type="entry name" value="KNR4/SMI1_regulator"/>
</dbReference>
<evidence type="ECO:0000313" key="3">
    <source>
        <dbReference type="Proteomes" id="UP000598996"/>
    </source>
</evidence>
<feature type="domain" description="Knr4/Smi1-like" evidence="1">
    <location>
        <begin position="162"/>
        <end position="301"/>
    </location>
</feature>
<dbReference type="EMBL" id="JAENHO010000005">
    <property type="protein sequence ID" value="MBL7256118.1"/>
    <property type="molecule type" value="Genomic_DNA"/>
</dbReference>
<protein>
    <submittedName>
        <fullName evidence="2">SMI1/KNR4 family protein</fullName>
    </submittedName>
</protein>
<dbReference type="InterPro" id="IPR037883">
    <property type="entry name" value="Knr4/Smi1-like_sf"/>
</dbReference>
<dbReference type="InterPro" id="IPR032675">
    <property type="entry name" value="LRR_dom_sf"/>
</dbReference>
<reference evidence="2 3" key="1">
    <citation type="submission" date="2021-01" db="EMBL/GenBank/DDBJ databases">
        <title>Actinoplanes sp. nov. LDG1-01 isolated from lichen.</title>
        <authorList>
            <person name="Saeng-In P."/>
            <person name="Phongsopitanun W."/>
            <person name="Kanchanasin P."/>
            <person name="Yuki M."/>
            <person name="Kudo T."/>
            <person name="Ohkuma M."/>
            <person name="Tanasupawat S."/>
        </authorList>
    </citation>
    <scope>NUCLEOTIDE SEQUENCE [LARGE SCALE GENOMIC DNA]</scope>
    <source>
        <strain evidence="2 3">LDG1-01</strain>
    </source>
</reference>
<evidence type="ECO:0000259" key="1">
    <source>
        <dbReference type="SMART" id="SM00860"/>
    </source>
</evidence>
<proteinExistence type="predicted"/>
<dbReference type="Proteomes" id="UP000598996">
    <property type="component" value="Unassembled WGS sequence"/>
</dbReference>
<dbReference type="PANTHER" id="PTHR47432">
    <property type="entry name" value="CELL WALL ASSEMBLY REGULATOR SMI1"/>
    <property type="match status" value="1"/>
</dbReference>
<organism evidence="2 3">
    <name type="scientific">Paractinoplanes lichenicola</name>
    <dbReference type="NCBI Taxonomy" id="2802976"/>
    <lineage>
        <taxon>Bacteria</taxon>
        <taxon>Bacillati</taxon>
        <taxon>Actinomycetota</taxon>
        <taxon>Actinomycetes</taxon>
        <taxon>Micromonosporales</taxon>
        <taxon>Micromonosporaceae</taxon>
        <taxon>Paractinoplanes</taxon>
    </lineage>
</organism>
<dbReference type="RefSeq" id="WP_202992684.1">
    <property type="nucleotide sequence ID" value="NZ_JAENHO010000005.1"/>
</dbReference>
<sequence length="491" mass="52668">MVTPRKANPAVTEIDAALHRLGRAFVAGLRQPGYQLATVHSHGSQSQTYTLAGEPALLGRWNNLDLNHAEEALRGVAAGRLVLEMIGDPDGTYTIHWSRDVPSLPARIVLDEEFRLPGHERPPARQPGVAGTRGTDPAVLAEVGRLVGEFTARHHPRGYAPGHAEEQIVAAERELGVRLPEDLRALYRLVGDDRDESGLLDPFVLAPLHVVVEWNRQNHPGYQDGPFDDAVIFDCVPAGHVRRVSSSSGWVTFARDYGMNFAAVDLDPGPRGRAGQVVTHGRDVWAPVAYVAASITDLLRRAITTLGDERPSPPDPEIRVDRLRDLPLTAQGVVLRTDARIRPADLAPFTSLRSMVVRGKAKLTLPPGLPLEHLDVQAARWDLTALPPTIVDLVLSGNAEPAPIAGLATLPGLVRLDLSGATVPDIGVIATLPALKVLTLSGRQWTELLATGWRPAGLAAAGLGGSAGVGDAARWFRALGREGRVRTLTSG</sequence>
<dbReference type="SUPFAM" id="SSF160631">
    <property type="entry name" value="SMI1/KNR4-like"/>
    <property type="match status" value="1"/>
</dbReference>
<dbReference type="Gene3D" id="3.80.10.10">
    <property type="entry name" value="Ribonuclease Inhibitor"/>
    <property type="match status" value="1"/>
</dbReference>
<dbReference type="SMART" id="SM00860">
    <property type="entry name" value="SMI1_KNR4"/>
    <property type="match status" value="1"/>
</dbReference>
<dbReference type="Pfam" id="PF09346">
    <property type="entry name" value="SMI1_KNR4"/>
    <property type="match status" value="1"/>
</dbReference>
<accession>A0ABS1VN02</accession>
<keyword evidence="3" id="KW-1185">Reference proteome</keyword>
<dbReference type="PANTHER" id="PTHR47432:SF1">
    <property type="entry name" value="CELL WALL ASSEMBLY REGULATOR SMI1"/>
    <property type="match status" value="1"/>
</dbReference>